<keyword evidence="2" id="KW-0547">Nucleotide-binding</keyword>
<evidence type="ECO:0000256" key="3">
    <source>
        <dbReference type="ARBA" id="ARBA00022840"/>
    </source>
</evidence>
<dbReference type="eggNOG" id="COG1120">
    <property type="taxonomic scope" value="Bacteria"/>
</dbReference>
<evidence type="ECO:0000256" key="2">
    <source>
        <dbReference type="ARBA" id="ARBA00022741"/>
    </source>
</evidence>
<keyword evidence="1" id="KW-0813">Transport</keyword>
<dbReference type="HOGENOM" id="CLU_000604_1_11_9"/>
<dbReference type="EMBL" id="CP000853">
    <property type="protein sequence ID" value="ABW17762.1"/>
    <property type="molecule type" value="Genomic_DNA"/>
</dbReference>
<dbReference type="Gene3D" id="3.40.50.300">
    <property type="entry name" value="P-loop containing nucleotide triphosphate hydrolases"/>
    <property type="match status" value="1"/>
</dbReference>
<dbReference type="PANTHER" id="PTHR42734:SF19">
    <property type="entry name" value="IRON COMPOUNDS ABC TRANSPORTER, ATP-BINDING PROTEIN"/>
    <property type="match status" value="1"/>
</dbReference>
<keyword evidence="6" id="KW-1185">Reference proteome</keyword>
<evidence type="ECO:0000313" key="5">
    <source>
        <dbReference type="EMBL" id="ABW17762.1"/>
    </source>
</evidence>
<dbReference type="AlphaFoldDB" id="A8MKU5"/>
<dbReference type="KEGG" id="aoe:Clos_0196"/>
<dbReference type="STRING" id="350688.Clos_0196"/>
<dbReference type="Proteomes" id="UP000000269">
    <property type="component" value="Chromosome"/>
</dbReference>
<organism evidence="5 6">
    <name type="scientific">Alkaliphilus oremlandii (strain OhILAs)</name>
    <name type="common">Clostridium oremlandii (strain OhILAs)</name>
    <dbReference type="NCBI Taxonomy" id="350688"/>
    <lineage>
        <taxon>Bacteria</taxon>
        <taxon>Bacillati</taxon>
        <taxon>Bacillota</taxon>
        <taxon>Clostridia</taxon>
        <taxon>Peptostreptococcales</taxon>
        <taxon>Natronincolaceae</taxon>
        <taxon>Alkaliphilus</taxon>
    </lineage>
</organism>
<sequence length="271" mass="30331">MGVMELIKVKNASFHYEKTEVFNDLSLKLNAGQVLCLIGSNGCGKTTLLDCILGIKKLRKGEILINGVNISKLKASQRAREICYVPQFHRGTFPYKVLEIVVMGRAVYTGFFHMPSQKDICIAMEALEMVGMDQYKDKPYTELSGGEVQLVMIARAMAQNASIIIMDEPTSHLDMRHELIVLENIVKLVKDKGKAVIIATHAPNHAFHFENHNIATSVALMRDGGFIDYGKPKDVVNEVNLDKLYKVKTKIVDVEVDNCYTMKQILPLKSS</sequence>
<dbReference type="GO" id="GO:0016887">
    <property type="term" value="F:ATP hydrolysis activity"/>
    <property type="evidence" value="ECO:0007669"/>
    <property type="project" value="InterPro"/>
</dbReference>
<proteinExistence type="predicted"/>
<accession>A8MKU5</accession>
<dbReference type="InterPro" id="IPR003439">
    <property type="entry name" value="ABC_transporter-like_ATP-bd"/>
</dbReference>
<evidence type="ECO:0000259" key="4">
    <source>
        <dbReference type="PROSITE" id="PS50893"/>
    </source>
</evidence>
<evidence type="ECO:0000256" key="1">
    <source>
        <dbReference type="ARBA" id="ARBA00022448"/>
    </source>
</evidence>
<dbReference type="InterPro" id="IPR027417">
    <property type="entry name" value="P-loop_NTPase"/>
</dbReference>
<dbReference type="SUPFAM" id="SSF52540">
    <property type="entry name" value="P-loop containing nucleoside triphosphate hydrolases"/>
    <property type="match status" value="1"/>
</dbReference>
<dbReference type="CDD" id="cd03214">
    <property type="entry name" value="ABC_Iron-Siderophores_B12_Hemin"/>
    <property type="match status" value="1"/>
</dbReference>
<dbReference type="Pfam" id="PF00005">
    <property type="entry name" value="ABC_tran"/>
    <property type="match status" value="1"/>
</dbReference>
<dbReference type="SMART" id="SM00382">
    <property type="entry name" value="AAA"/>
    <property type="match status" value="1"/>
</dbReference>
<dbReference type="PANTHER" id="PTHR42734">
    <property type="entry name" value="METAL TRANSPORT SYSTEM ATP-BINDING PROTEIN TM_0124-RELATED"/>
    <property type="match status" value="1"/>
</dbReference>
<dbReference type="PROSITE" id="PS50893">
    <property type="entry name" value="ABC_TRANSPORTER_2"/>
    <property type="match status" value="1"/>
</dbReference>
<dbReference type="GO" id="GO:0005524">
    <property type="term" value="F:ATP binding"/>
    <property type="evidence" value="ECO:0007669"/>
    <property type="project" value="UniProtKB-KW"/>
</dbReference>
<reference evidence="6" key="1">
    <citation type="submission" date="2007-10" db="EMBL/GenBank/DDBJ databases">
        <title>Complete genome of Alkaliphilus oremlandii OhILAs.</title>
        <authorList>
            <person name="Copeland A."/>
            <person name="Lucas S."/>
            <person name="Lapidus A."/>
            <person name="Barry K."/>
            <person name="Detter J.C."/>
            <person name="Glavina del Rio T."/>
            <person name="Hammon N."/>
            <person name="Israni S."/>
            <person name="Dalin E."/>
            <person name="Tice H."/>
            <person name="Pitluck S."/>
            <person name="Chain P."/>
            <person name="Malfatti S."/>
            <person name="Shin M."/>
            <person name="Vergez L."/>
            <person name="Schmutz J."/>
            <person name="Larimer F."/>
            <person name="Land M."/>
            <person name="Hauser L."/>
            <person name="Kyrpides N."/>
            <person name="Mikhailova N."/>
            <person name="Stolz J.F."/>
            <person name="Dawson A."/>
            <person name="Fisher E."/>
            <person name="Crable B."/>
            <person name="Perera E."/>
            <person name="Lisak J."/>
            <person name="Ranganathan M."/>
            <person name="Basu P."/>
            <person name="Richardson P."/>
        </authorList>
    </citation>
    <scope>NUCLEOTIDE SEQUENCE [LARGE SCALE GENOMIC DNA]</scope>
    <source>
        <strain evidence="6">OhILAs</strain>
    </source>
</reference>
<evidence type="ECO:0000313" key="6">
    <source>
        <dbReference type="Proteomes" id="UP000000269"/>
    </source>
</evidence>
<feature type="domain" description="ABC transporter" evidence="4">
    <location>
        <begin position="7"/>
        <end position="248"/>
    </location>
</feature>
<keyword evidence="3" id="KW-0067">ATP-binding</keyword>
<gene>
    <name evidence="5" type="ordered locus">Clos_0196</name>
</gene>
<name>A8MKU5_ALKOO</name>
<dbReference type="InterPro" id="IPR003593">
    <property type="entry name" value="AAA+_ATPase"/>
</dbReference>
<protein>
    <submittedName>
        <fullName evidence="5">ABC transporter related</fullName>
    </submittedName>
</protein>
<dbReference type="InterPro" id="IPR050153">
    <property type="entry name" value="Metal_Ion_Import_ABC"/>
</dbReference>
<dbReference type="FunFam" id="3.40.50.300:FF:000134">
    <property type="entry name" value="Iron-enterobactin ABC transporter ATP-binding protein"/>
    <property type="match status" value="1"/>
</dbReference>